<gene>
    <name evidence="2" type="ORF">MG293_010470</name>
</gene>
<evidence type="ECO:0000313" key="2">
    <source>
        <dbReference type="EMBL" id="KAI4539078.1"/>
    </source>
</evidence>
<proteinExistence type="predicted"/>
<comment type="caution">
    <text evidence="2">The sequence shown here is derived from an EMBL/GenBank/DDBJ whole genome shotgun (WGS) entry which is preliminary data.</text>
</comment>
<accession>A0AAD4U423</accession>
<reference evidence="2" key="1">
    <citation type="submission" date="2022-03" db="EMBL/GenBank/DDBJ databases">
        <title>Genomic analyses of argali, domestic sheep and their hybrids provide insights into chromosomal evolution, heterosis and genetic basis of agronomic traits.</title>
        <authorList>
            <person name="Li M."/>
        </authorList>
    </citation>
    <scope>NUCLEOTIDE SEQUENCE</scope>
    <source>
        <strain evidence="2">CAU-MHL-2022a</strain>
        <tissue evidence="2">Skin</tissue>
    </source>
</reference>
<evidence type="ECO:0000256" key="1">
    <source>
        <dbReference type="SAM" id="MobiDB-lite"/>
    </source>
</evidence>
<dbReference type="EMBL" id="JAKZEL010000011">
    <property type="protein sequence ID" value="KAI4539078.1"/>
    <property type="molecule type" value="Genomic_DNA"/>
</dbReference>
<dbReference type="Proteomes" id="UP001214576">
    <property type="component" value="Unassembled WGS sequence"/>
</dbReference>
<feature type="region of interest" description="Disordered" evidence="1">
    <location>
        <begin position="84"/>
        <end position="130"/>
    </location>
</feature>
<feature type="compositionally biased region" description="Basic and acidic residues" evidence="1">
    <location>
        <begin position="102"/>
        <end position="113"/>
    </location>
</feature>
<evidence type="ECO:0000313" key="3">
    <source>
        <dbReference type="Proteomes" id="UP001214576"/>
    </source>
</evidence>
<organism evidence="2 3">
    <name type="scientific">Ovis ammon polii</name>
    <dbReference type="NCBI Taxonomy" id="230172"/>
    <lineage>
        <taxon>Eukaryota</taxon>
        <taxon>Metazoa</taxon>
        <taxon>Chordata</taxon>
        <taxon>Craniata</taxon>
        <taxon>Vertebrata</taxon>
        <taxon>Euteleostomi</taxon>
        <taxon>Mammalia</taxon>
        <taxon>Eutheria</taxon>
        <taxon>Laurasiatheria</taxon>
        <taxon>Artiodactyla</taxon>
        <taxon>Ruminantia</taxon>
        <taxon>Pecora</taxon>
        <taxon>Bovidae</taxon>
        <taxon>Caprinae</taxon>
        <taxon>Ovis</taxon>
    </lineage>
</organism>
<sequence>MKVEIKSQQRRVRGKTVKEENAVFRENKTVDSTPWELRGKGGLLSVPEAFRHVADTAYRTCRDLELHKDKRRPRDALWVKMLQEKTETQQRQRKTPGLGSQRDLESQQREENRNQAIHQHGTEEREEEEGKQLILTIEVLTPPKTHAVFIHLSQIEEEPEPGSVDFRSICDEEQPVVTDETYREQKVGRRRACPPVAPIQSLRTMGTVLRWREYRIYANFCRKPLNVPQSVYDTMQTFLEFLLLVPEDPRSPPSAPAPHLPAHL</sequence>
<protein>
    <submittedName>
        <fullName evidence="2">Uncharacterized protein</fullName>
    </submittedName>
</protein>
<keyword evidence="3" id="KW-1185">Reference proteome</keyword>
<dbReference type="AlphaFoldDB" id="A0AAD4U423"/>
<feature type="compositionally biased region" description="Basic and acidic residues" evidence="1">
    <location>
        <begin position="120"/>
        <end position="130"/>
    </location>
</feature>
<name>A0AAD4U423_OVIAM</name>